<keyword evidence="5" id="KW-0175">Coiled coil</keyword>
<evidence type="ECO:0000256" key="1">
    <source>
        <dbReference type="ARBA" id="ARBA00004308"/>
    </source>
</evidence>
<feature type="coiled-coil region" evidence="5">
    <location>
        <begin position="112"/>
        <end position="139"/>
    </location>
</feature>
<dbReference type="PANTHER" id="PTHR14514">
    <property type="entry name" value="PKA ANCHORING PROTEIN"/>
    <property type="match status" value="1"/>
</dbReference>
<gene>
    <name evidence="6" type="ORF">RIMI_LOCUS499470</name>
</gene>
<sequence length="412" mass="46772">MIELVSLFSLLQNMLLEIEQKVVALSELSVHSENLLMEGKAHTKEEAEQLAMKLRTLKGSLLELQRVLQDKQISIQGTYHEKEESELELSSSQSPSVQEWLAQAHTTRSLQKQSSLQKQKELEQELAEQKKLLQSVASRGGEIINQQTTSDRLNISDGPDSLSRELGLEGVKPTSPDQMRKKWETLHQELCTKEKLVQNALQQEQEQPIFNKTNRIISGVPFYKGDKQIQDKSAVANILDGLNQALEDISSQNGVGEKKILPLEKKLYEAVSATSTWLDDVEERLFVQTALQPEQTETCLYNEETLAKDIKEMTGEMDKNKTLFFQTFTSSGDHNEVIEDTLHCLLGRLNSLESVMNNRCCQMKERLQDLLTFQNDLKLLFTSLADNKYIILHKLAEAAERPAKDQMQVICA</sequence>
<dbReference type="EMBL" id="CAUEEQ010000592">
    <property type="protein sequence ID" value="CAJ0917394.1"/>
    <property type="molecule type" value="Genomic_DNA"/>
</dbReference>
<evidence type="ECO:0000256" key="2">
    <source>
        <dbReference type="ARBA" id="ARBA00022553"/>
    </source>
</evidence>
<dbReference type="Proteomes" id="UP001176940">
    <property type="component" value="Unassembled WGS sequence"/>
</dbReference>
<organism evidence="6 7">
    <name type="scientific">Ranitomeya imitator</name>
    <name type="common">mimic poison frog</name>
    <dbReference type="NCBI Taxonomy" id="111125"/>
    <lineage>
        <taxon>Eukaryota</taxon>
        <taxon>Metazoa</taxon>
        <taxon>Chordata</taxon>
        <taxon>Craniata</taxon>
        <taxon>Vertebrata</taxon>
        <taxon>Euteleostomi</taxon>
        <taxon>Amphibia</taxon>
        <taxon>Batrachia</taxon>
        <taxon>Anura</taxon>
        <taxon>Neobatrachia</taxon>
        <taxon>Hyloidea</taxon>
        <taxon>Dendrobatidae</taxon>
        <taxon>Dendrobatinae</taxon>
        <taxon>Ranitomeya</taxon>
    </lineage>
</organism>
<evidence type="ECO:0000256" key="5">
    <source>
        <dbReference type="SAM" id="Coils"/>
    </source>
</evidence>
<keyword evidence="7" id="KW-1185">Reference proteome</keyword>
<evidence type="ECO:0000313" key="7">
    <source>
        <dbReference type="Proteomes" id="UP001176940"/>
    </source>
</evidence>
<keyword evidence="2" id="KW-0597">Phosphoprotein</keyword>
<keyword evidence="4" id="KW-0472">Membrane</keyword>
<comment type="subcellular location">
    <subcellularLocation>
        <location evidence="1">Endomembrane system</location>
    </subcellularLocation>
</comment>
<evidence type="ECO:0000313" key="6">
    <source>
        <dbReference type="EMBL" id="CAJ0917394.1"/>
    </source>
</evidence>
<accession>A0ABN9KQJ5</accession>
<name>A0ABN9KQJ5_9NEOB</name>
<keyword evidence="3" id="KW-0677">Repeat</keyword>
<protein>
    <submittedName>
        <fullName evidence="6">Uncharacterized protein</fullName>
    </submittedName>
</protein>
<evidence type="ECO:0000256" key="3">
    <source>
        <dbReference type="ARBA" id="ARBA00022737"/>
    </source>
</evidence>
<reference evidence="6" key="1">
    <citation type="submission" date="2023-07" db="EMBL/GenBank/DDBJ databases">
        <authorList>
            <person name="Stuckert A."/>
        </authorList>
    </citation>
    <scope>NUCLEOTIDE SEQUENCE</scope>
</reference>
<evidence type="ECO:0000256" key="4">
    <source>
        <dbReference type="ARBA" id="ARBA00023136"/>
    </source>
</evidence>
<comment type="caution">
    <text evidence="6">The sequence shown here is derived from an EMBL/GenBank/DDBJ whole genome shotgun (WGS) entry which is preliminary data.</text>
</comment>
<proteinExistence type="predicted"/>
<dbReference type="PANTHER" id="PTHR14514:SF3">
    <property type="entry name" value="NESPRIN-1"/>
    <property type="match status" value="1"/>
</dbReference>